<dbReference type="PROSITE" id="PS50109">
    <property type="entry name" value="HIS_KIN"/>
    <property type="match status" value="1"/>
</dbReference>
<dbReference type="InterPro" id="IPR013783">
    <property type="entry name" value="Ig-like_fold"/>
</dbReference>
<dbReference type="Pfam" id="PF12833">
    <property type="entry name" value="HTH_18"/>
    <property type="match status" value="1"/>
</dbReference>
<keyword evidence="8" id="KW-0902">Two-component regulatory system</keyword>
<dbReference type="FunFam" id="2.60.40.10:FF:000791">
    <property type="entry name" value="Two-component system sensor histidine kinase/response regulator"/>
    <property type="match status" value="1"/>
</dbReference>
<evidence type="ECO:0000256" key="11">
    <source>
        <dbReference type="ARBA" id="ARBA00023163"/>
    </source>
</evidence>
<keyword evidence="5" id="KW-0547">Nucleotide-binding</keyword>
<dbReference type="Pfam" id="PF00072">
    <property type="entry name" value="Response_reg"/>
    <property type="match status" value="1"/>
</dbReference>
<sequence>MSIKSSSAIAVDFINAGPPFINIEKLSGQELNNVNGMIRDSQGFIWLVNNSGLLRFDGNEFKLFPGLEQFTPAKVDDVVEGQDGRIWIATYDKGLALFDTNSAKLSFFDLAAKFDIGGDSPQINTLFYQHQYLYLASKNNVIKIDEQNLTVVERYTFPLEDDATIVRLLVTSNGDIWCSANPGKGVIRLNQQGFTHFEHQPHNITSISSSFVLSIYEDSQKRIWFGGIAGLDVFLPESNSFLHFKPLDVSNDVNRNKGALANFVLTIDEDNEGALWLGLVNNGVVKFLPESKTFEHYPHINGISSTVSTDSMFDGVSIDNQQTVWVSTSQGLGKLPQNNRKVKQLVNVDKDTCIAGALHDNRQGLLFACNKSLYRREQQQVNLVHDFNEKIISIYQDKKQNIWLGTVGGGVYRYNVTEGTSKHYGFTSDVNEHMGVNYVHHLRTDSNDDLYGLTAKHTSKKGTGIIRYDRTQDKFLTFSTELEIGGWVDIDKSKLLLIASYSSESEKLYWFYKKNQNIEKMPINTGHVLASIKWREQLWVSTEKLGLIVIDVNSGKWHKLGNKTNEKITGFYLDSSAEYLYLTANNQLYKLNSQTEKHIEISCITCSLTLDSATIDDPQIGQLTKGNALLTHNNNFFISNENILLYFPINELVPLQAKSQLLLTNYKVEGKSILPEPNNEDALLKQNIENTKSIVIPPETTFFSLRFAQVGAGQPERIKYAYKMQGLNKDWVYASANHAQADYSLLPAGQYVFKVKSSSNTGQWEDETVPLSLDITVLPPWWKTWWAYSLYLGCFLYLFGLFYRTKMAEKERQASMELVNAKEQLFANISHEFRTPLTLILGPVKAIALSSDDRQTQHNVKLIERNALRLLSMVEQLLKLAQLKNSEPSSNTTQQVAIVCHFVMQTFDVIAREKQITLKLENIIDDSWWVSVNPNALETILYNLISNGIKFTDVGGHISLEVSSQGQRIEFKVTDSGCGIAKSDQKKIFERFTRLENSNGVQGTGIGLALTKELIDHLGGTITVESEIGKGACFKFTLPRVKPSKLARTLSKQPTPQKLPHKPAYTAEQLGAACLSEAKGKDSIQLENNPNLEVYYFDNDNNLLTKPSVLIVDDNSDMREFIKSGLTNSYVILEAENGQQALDSALKNSPDLIISDVMMPVMDGFELLKSIRNEVAVSHIPIILLTAKVDQQSKLKGLSDLADDYITKPFDGRELLMRVQRLLEIRVILQKRFADINLLTAAKNSTLDLSENTEASNADVSDNLSAVEQRFLQRFTGFIEQGYTNPELTLPMISTQLAMSDRQLQRKLKAISGYSFNEILREYRLSQGRQLLNSGEQIAVIADKVGFTSSSYFVRCFKAKYGKPPNDYRKAN</sequence>
<evidence type="ECO:0000256" key="12">
    <source>
        <dbReference type="PROSITE-ProRule" id="PRU00169"/>
    </source>
</evidence>
<dbReference type="SUPFAM" id="SSF55874">
    <property type="entry name" value="ATPase domain of HSP90 chaperone/DNA topoisomerase II/histidine kinase"/>
    <property type="match status" value="1"/>
</dbReference>
<dbReference type="SMART" id="SM00387">
    <property type="entry name" value="HATPase_c"/>
    <property type="match status" value="1"/>
</dbReference>
<dbReference type="Pfam" id="PF00512">
    <property type="entry name" value="HisKA"/>
    <property type="match status" value="1"/>
</dbReference>
<feature type="domain" description="Response regulatory" evidence="15">
    <location>
        <begin position="1108"/>
        <end position="1223"/>
    </location>
</feature>
<evidence type="ECO:0000256" key="1">
    <source>
        <dbReference type="ARBA" id="ARBA00000085"/>
    </source>
</evidence>
<feature type="domain" description="Histidine kinase" evidence="14">
    <location>
        <begin position="828"/>
        <end position="1042"/>
    </location>
</feature>
<dbReference type="GO" id="GO:0005524">
    <property type="term" value="F:ATP binding"/>
    <property type="evidence" value="ECO:0007669"/>
    <property type="project" value="UniProtKB-KW"/>
</dbReference>
<name>K6XIH6_9ALTE</name>
<dbReference type="Gene3D" id="3.30.565.10">
    <property type="entry name" value="Histidine kinase-like ATPase, C-terminal domain"/>
    <property type="match status" value="1"/>
</dbReference>
<dbReference type="PRINTS" id="PR00344">
    <property type="entry name" value="BCTRLSENSOR"/>
</dbReference>
<evidence type="ECO:0000256" key="8">
    <source>
        <dbReference type="ARBA" id="ARBA00023012"/>
    </source>
</evidence>
<dbReference type="SUPFAM" id="SSF52172">
    <property type="entry name" value="CheY-like"/>
    <property type="match status" value="1"/>
</dbReference>
<dbReference type="Pfam" id="PF07495">
    <property type="entry name" value="Y_Y_Y"/>
    <property type="match status" value="1"/>
</dbReference>
<dbReference type="InterPro" id="IPR004358">
    <property type="entry name" value="Sig_transdc_His_kin-like_C"/>
</dbReference>
<dbReference type="STRING" id="493475.GARC_3499"/>
<evidence type="ECO:0000313" key="17">
    <source>
        <dbReference type="Proteomes" id="UP000006327"/>
    </source>
</evidence>
<dbReference type="PROSITE" id="PS50110">
    <property type="entry name" value="RESPONSE_REGULATORY"/>
    <property type="match status" value="1"/>
</dbReference>
<dbReference type="InterPro" id="IPR036890">
    <property type="entry name" value="HATPase_C_sf"/>
</dbReference>
<gene>
    <name evidence="16" type="ORF">GARC_3499</name>
</gene>
<dbReference type="Proteomes" id="UP000006327">
    <property type="component" value="Unassembled WGS sequence"/>
</dbReference>
<reference evidence="16 17" key="1">
    <citation type="journal article" date="2017" name="Antonie Van Leeuwenhoek">
        <title>Rhizobium rhizosphaerae sp. nov., a novel species isolated from rice rhizosphere.</title>
        <authorList>
            <person name="Zhao J.J."/>
            <person name="Zhang J."/>
            <person name="Zhang R.J."/>
            <person name="Zhang C.W."/>
            <person name="Yin H.Q."/>
            <person name="Zhang X.X."/>
        </authorList>
    </citation>
    <scope>NUCLEOTIDE SEQUENCE [LARGE SCALE GENOMIC DNA]</scope>
    <source>
        <strain evidence="16 17">BSs20135</strain>
    </source>
</reference>
<dbReference type="SMART" id="SM00448">
    <property type="entry name" value="REC"/>
    <property type="match status" value="1"/>
</dbReference>
<comment type="catalytic activity">
    <reaction evidence="1">
        <text>ATP + protein L-histidine = ADP + protein N-phospho-L-histidine.</text>
        <dbReference type="EC" id="2.7.13.3"/>
    </reaction>
</comment>
<evidence type="ECO:0000256" key="10">
    <source>
        <dbReference type="ARBA" id="ARBA00023125"/>
    </source>
</evidence>
<evidence type="ECO:0000256" key="9">
    <source>
        <dbReference type="ARBA" id="ARBA00023015"/>
    </source>
</evidence>
<dbReference type="InterPro" id="IPR009057">
    <property type="entry name" value="Homeodomain-like_sf"/>
</dbReference>
<protein>
    <recommendedName>
        <fullName evidence="2">histidine kinase</fullName>
        <ecNumber evidence="2">2.7.13.3</ecNumber>
    </recommendedName>
</protein>
<dbReference type="InterPro" id="IPR003661">
    <property type="entry name" value="HisK_dim/P_dom"/>
</dbReference>
<organism evidence="16 17">
    <name type="scientific">Paraglaciecola arctica BSs20135</name>
    <dbReference type="NCBI Taxonomy" id="493475"/>
    <lineage>
        <taxon>Bacteria</taxon>
        <taxon>Pseudomonadati</taxon>
        <taxon>Pseudomonadota</taxon>
        <taxon>Gammaproteobacteria</taxon>
        <taxon>Alteromonadales</taxon>
        <taxon>Alteromonadaceae</taxon>
        <taxon>Paraglaciecola</taxon>
    </lineage>
</organism>
<dbReference type="Gene3D" id="1.10.287.130">
    <property type="match status" value="1"/>
</dbReference>
<comment type="caution">
    <text evidence="16">The sequence shown here is derived from an EMBL/GenBank/DDBJ whole genome shotgun (WGS) entry which is preliminary data.</text>
</comment>
<evidence type="ECO:0000256" key="5">
    <source>
        <dbReference type="ARBA" id="ARBA00022741"/>
    </source>
</evidence>
<dbReference type="Gene3D" id="1.10.10.60">
    <property type="entry name" value="Homeodomain-like"/>
    <property type="match status" value="1"/>
</dbReference>
<dbReference type="PANTHER" id="PTHR43547:SF2">
    <property type="entry name" value="HYBRID SIGNAL TRANSDUCTION HISTIDINE KINASE C"/>
    <property type="match status" value="1"/>
</dbReference>
<evidence type="ECO:0000259" key="14">
    <source>
        <dbReference type="PROSITE" id="PS50109"/>
    </source>
</evidence>
<dbReference type="SUPFAM" id="SSF63829">
    <property type="entry name" value="Calcium-dependent phosphotriesterase"/>
    <property type="match status" value="2"/>
</dbReference>
<dbReference type="Pfam" id="PF02518">
    <property type="entry name" value="HATPase_c"/>
    <property type="match status" value="1"/>
</dbReference>
<dbReference type="PROSITE" id="PS01124">
    <property type="entry name" value="HTH_ARAC_FAMILY_2"/>
    <property type="match status" value="1"/>
</dbReference>
<dbReference type="CDD" id="cd00082">
    <property type="entry name" value="HisKA"/>
    <property type="match status" value="1"/>
</dbReference>
<dbReference type="Pfam" id="PF07494">
    <property type="entry name" value="Reg_prop"/>
    <property type="match status" value="2"/>
</dbReference>
<dbReference type="SUPFAM" id="SSF47384">
    <property type="entry name" value="Homodimeric domain of signal transducing histidine kinase"/>
    <property type="match status" value="1"/>
</dbReference>
<accession>K6XIH6</accession>
<dbReference type="InterPro" id="IPR015943">
    <property type="entry name" value="WD40/YVTN_repeat-like_dom_sf"/>
</dbReference>
<dbReference type="Gene3D" id="3.40.50.2300">
    <property type="match status" value="1"/>
</dbReference>
<dbReference type="InterPro" id="IPR018060">
    <property type="entry name" value="HTH_AraC"/>
</dbReference>
<dbReference type="EC" id="2.7.13.3" evidence="2"/>
<dbReference type="InterPro" id="IPR011006">
    <property type="entry name" value="CheY-like_superfamily"/>
</dbReference>
<evidence type="ECO:0000256" key="7">
    <source>
        <dbReference type="ARBA" id="ARBA00022840"/>
    </source>
</evidence>
<dbReference type="InterPro" id="IPR036097">
    <property type="entry name" value="HisK_dim/P_sf"/>
</dbReference>
<feature type="modified residue" description="4-aspartylphosphate" evidence="12">
    <location>
        <position position="1156"/>
    </location>
</feature>
<dbReference type="SMART" id="SM00342">
    <property type="entry name" value="HTH_ARAC"/>
    <property type="match status" value="1"/>
</dbReference>
<dbReference type="CDD" id="cd17574">
    <property type="entry name" value="REC_OmpR"/>
    <property type="match status" value="1"/>
</dbReference>
<keyword evidence="7" id="KW-0067">ATP-binding</keyword>
<dbReference type="RefSeq" id="WP_007622386.1">
    <property type="nucleotide sequence ID" value="NZ_BAEO01000054.1"/>
</dbReference>
<dbReference type="eggNOG" id="COG0745">
    <property type="taxonomic scope" value="Bacteria"/>
</dbReference>
<keyword evidence="17" id="KW-1185">Reference proteome</keyword>
<evidence type="ECO:0000259" key="13">
    <source>
        <dbReference type="PROSITE" id="PS01124"/>
    </source>
</evidence>
<keyword evidence="9" id="KW-0805">Transcription regulation</keyword>
<dbReference type="Gene3D" id="2.130.10.10">
    <property type="entry name" value="YVTN repeat-like/Quinoprotein amine dehydrogenase"/>
    <property type="match status" value="4"/>
</dbReference>
<dbReference type="GO" id="GO:0043565">
    <property type="term" value="F:sequence-specific DNA binding"/>
    <property type="evidence" value="ECO:0007669"/>
    <property type="project" value="InterPro"/>
</dbReference>
<dbReference type="SUPFAM" id="SSF46689">
    <property type="entry name" value="Homeodomain-like"/>
    <property type="match status" value="1"/>
</dbReference>
<dbReference type="eggNOG" id="COG5002">
    <property type="taxonomic scope" value="Bacteria"/>
</dbReference>
<keyword evidence="4" id="KW-0808">Transferase</keyword>
<dbReference type="InterPro" id="IPR003594">
    <property type="entry name" value="HATPase_dom"/>
</dbReference>
<evidence type="ECO:0000313" key="16">
    <source>
        <dbReference type="EMBL" id="GAC20454.1"/>
    </source>
</evidence>
<dbReference type="PROSITE" id="PS00041">
    <property type="entry name" value="HTH_ARAC_FAMILY_1"/>
    <property type="match status" value="1"/>
</dbReference>
<dbReference type="OrthoDB" id="9772100at2"/>
<evidence type="ECO:0000256" key="6">
    <source>
        <dbReference type="ARBA" id="ARBA00022777"/>
    </source>
</evidence>
<dbReference type="InterPro" id="IPR011110">
    <property type="entry name" value="Reg_prop"/>
</dbReference>
<proteinExistence type="predicted"/>
<dbReference type="PANTHER" id="PTHR43547">
    <property type="entry name" value="TWO-COMPONENT HISTIDINE KINASE"/>
    <property type="match status" value="1"/>
</dbReference>
<dbReference type="InterPro" id="IPR001789">
    <property type="entry name" value="Sig_transdc_resp-reg_receiver"/>
</dbReference>
<keyword evidence="3 12" id="KW-0597">Phosphoprotein</keyword>
<evidence type="ECO:0000256" key="2">
    <source>
        <dbReference type="ARBA" id="ARBA00012438"/>
    </source>
</evidence>
<dbReference type="GO" id="GO:0000155">
    <property type="term" value="F:phosphorelay sensor kinase activity"/>
    <property type="evidence" value="ECO:0007669"/>
    <property type="project" value="InterPro"/>
</dbReference>
<dbReference type="FunFam" id="3.30.565.10:FF:000037">
    <property type="entry name" value="Hybrid sensor histidine kinase/response regulator"/>
    <property type="match status" value="1"/>
</dbReference>
<dbReference type="InterPro" id="IPR018062">
    <property type="entry name" value="HTH_AraC-typ_CS"/>
</dbReference>
<evidence type="ECO:0000256" key="4">
    <source>
        <dbReference type="ARBA" id="ARBA00022679"/>
    </source>
</evidence>
<evidence type="ECO:0000256" key="3">
    <source>
        <dbReference type="ARBA" id="ARBA00022553"/>
    </source>
</evidence>
<keyword evidence="6" id="KW-0418">Kinase</keyword>
<dbReference type="SMART" id="SM00388">
    <property type="entry name" value="HisKA"/>
    <property type="match status" value="1"/>
</dbReference>
<feature type="domain" description="HTH araC/xylS-type" evidence="13">
    <location>
        <begin position="1273"/>
        <end position="1371"/>
    </location>
</feature>
<dbReference type="Gene3D" id="2.60.40.10">
    <property type="entry name" value="Immunoglobulins"/>
    <property type="match status" value="1"/>
</dbReference>
<dbReference type="GO" id="GO:0003700">
    <property type="term" value="F:DNA-binding transcription factor activity"/>
    <property type="evidence" value="ECO:0007669"/>
    <property type="project" value="InterPro"/>
</dbReference>
<keyword evidence="11" id="KW-0804">Transcription</keyword>
<dbReference type="InterPro" id="IPR011123">
    <property type="entry name" value="Y_Y_Y"/>
</dbReference>
<dbReference type="EMBL" id="BAEO01000054">
    <property type="protein sequence ID" value="GAC20454.1"/>
    <property type="molecule type" value="Genomic_DNA"/>
</dbReference>
<keyword evidence="10" id="KW-0238">DNA-binding</keyword>
<dbReference type="InterPro" id="IPR005467">
    <property type="entry name" value="His_kinase_dom"/>
</dbReference>
<evidence type="ECO:0000259" key="15">
    <source>
        <dbReference type="PROSITE" id="PS50110"/>
    </source>
</evidence>